<evidence type="ECO:0000313" key="8">
    <source>
        <dbReference type="Proteomes" id="UP000176493"/>
    </source>
</evidence>
<evidence type="ECO:0008006" key="9">
    <source>
        <dbReference type="Google" id="ProtNLM"/>
    </source>
</evidence>
<feature type="transmembrane region" description="Helical" evidence="6">
    <location>
        <begin position="43"/>
        <end position="61"/>
    </location>
</feature>
<keyword evidence="3" id="KW-0133">Cell shape</keyword>
<dbReference type="GO" id="GO:0008360">
    <property type="term" value="P:regulation of cell shape"/>
    <property type="evidence" value="ECO:0007669"/>
    <property type="project" value="UniProtKB-KW"/>
</dbReference>
<gene>
    <name evidence="7" type="ORF">A2W52_03795</name>
</gene>
<evidence type="ECO:0000256" key="5">
    <source>
        <dbReference type="ARBA" id="ARBA00023136"/>
    </source>
</evidence>
<protein>
    <recommendedName>
        <fullName evidence="9">Rod shape-determining protein RodA</fullName>
    </recommendedName>
</protein>
<evidence type="ECO:0000256" key="1">
    <source>
        <dbReference type="ARBA" id="ARBA00004141"/>
    </source>
</evidence>
<evidence type="ECO:0000256" key="2">
    <source>
        <dbReference type="ARBA" id="ARBA00022692"/>
    </source>
</evidence>
<keyword evidence="4 6" id="KW-1133">Transmembrane helix</keyword>
<feature type="transmembrane region" description="Helical" evidence="6">
    <location>
        <begin position="68"/>
        <end position="86"/>
    </location>
</feature>
<feature type="transmembrane region" description="Helical" evidence="6">
    <location>
        <begin position="300"/>
        <end position="321"/>
    </location>
</feature>
<evidence type="ECO:0000256" key="6">
    <source>
        <dbReference type="SAM" id="Phobius"/>
    </source>
</evidence>
<dbReference type="GO" id="GO:0051301">
    <property type="term" value="P:cell division"/>
    <property type="evidence" value="ECO:0007669"/>
    <property type="project" value="InterPro"/>
</dbReference>
<dbReference type="PANTHER" id="PTHR30474">
    <property type="entry name" value="CELL CYCLE PROTEIN"/>
    <property type="match status" value="1"/>
</dbReference>
<evidence type="ECO:0000313" key="7">
    <source>
        <dbReference type="EMBL" id="OHA22561.1"/>
    </source>
</evidence>
<dbReference type="GO" id="GO:0015648">
    <property type="term" value="F:lipid-linked peptidoglycan transporter activity"/>
    <property type="evidence" value="ECO:0007669"/>
    <property type="project" value="TreeGrafter"/>
</dbReference>
<reference evidence="7 8" key="1">
    <citation type="journal article" date="2016" name="Nat. Commun.">
        <title>Thousands of microbial genomes shed light on interconnected biogeochemical processes in an aquifer system.</title>
        <authorList>
            <person name="Anantharaman K."/>
            <person name="Brown C.T."/>
            <person name="Hug L.A."/>
            <person name="Sharon I."/>
            <person name="Castelle C.J."/>
            <person name="Probst A.J."/>
            <person name="Thomas B.C."/>
            <person name="Singh A."/>
            <person name="Wilkins M.J."/>
            <person name="Karaoz U."/>
            <person name="Brodie E.L."/>
            <person name="Williams K.H."/>
            <person name="Hubbard S.S."/>
            <person name="Banfield J.F."/>
        </authorList>
    </citation>
    <scope>NUCLEOTIDE SEQUENCE [LARGE SCALE GENOMIC DNA]</scope>
</reference>
<dbReference type="GO" id="GO:0032153">
    <property type="term" value="C:cell division site"/>
    <property type="evidence" value="ECO:0007669"/>
    <property type="project" value="TreeGrafter"/>
</dbReference>
<feature type="transmembrane region" description="Helical" evidence="6">
    <location>
        <begin position="157"/>
        <end position="174"/>
    </location>
</feature>
<organism evidence="7 8">
    <name type="scientific">Candidatus Taylorbacteria bacterium RIFCSPHIGHO2_02_49_25</name>
    <dbReference type="NCBI Taxonomy" id="1802305"/>
    <lineage>
        <taxon>Bacteria</taxon>
        <taxon>Candidatus Tayloriibacteriota</taxon>
    </lineage>
</organism>
<dbReference type="AlphaFoldDB" id="A0A1G2MHQ0"/>
<feature type="transmembrane region" description="Helical" evidence="6">
    <location>
        <begin position="267"/>
        <end position="288"/>
    </location>
</feature>
<comment type="caution">
    <text evidence="7">The sequence shown here is derived from an EMBL/GenBank/DDBJ whole genome shotgun (WGS) entry which is preliminary data.</text>
</comment>
<dbReference type="Pfam" id="PF01098">
    <property type="entry name" value="FTSW_RODA_SPOVE"/>
    <property type="match status" value="1"/>
</dbReference>
<proteinExistence type="predicted"/>
<dbReference type="EMBL" id="MHRJ01000024">
    <property type="protein sequence ID" value="OHA22561.1"/>
    <property type="molecule type" value="Genomic_DNA"/>
</dbReference>
<sequence length="376" mass="41914">MYSFERGQSASCESSVASETVIGGNIVCGKETDSPNLLFRKQLIWLLLSLAAFFGASFIDWRFVRRSGVLFGLFLLGCSLLLLLFLPGTTRGIHGWFNLGVLNLQPVEPAKLILILILAKYFSRRHIEIANMRHILVSGSYAFVLFFLVLLQPDFGGALVIASVWFGMVMLSGISKKHFFAMLLIGVLSTLFLWAYVFKDYQKQRLFTYLNPLSDVRGSGYNAYQSMVAVGSGKFLGKGVGYGTQSRLQFLPEYETDFIFAAFAEEWGFVGVLLLLLCYGIVIWRVLLNAMHGLSNFEMLYGLGLAILIMSHVVIHVGMNIGLLPVTGITLPFMSYGGTHLFTLFIGLGILMGMRRYKRTAHKDVIQNEFLGIVAE</sequence>
<feature type="transmembrane region" description="Helical" evidence="6">
    <location>
        <begin position="106"/>
        <end position="123"/>
    </location>
</feature>
<keyword evidence="2 6" id="KW-0812">Transmembrane</keyword>
<name>A0A1G2MHQ0_9BACT</name>
<comment type="subcellular location">
    <subcellularLocation>
        <location evidence="1">Membrane</location>
        <topology evidence="1">Multi-pass membrane protein</topology>
    </subcellularLocation>
</comment>
<dbReference type="Proteomes" id="UP000176493">
    <property type="component" value="Unassembled WGS sequence"/>
</dbReference>
<evidence type="ECO:0000256" key="4">
    <source>
        <dbReference type="ARBA" id="ARBA00022989"/>
    </source>
</evidence>
<feature type="transmembrane region" description="Helical" evidence="6">
    <location>
        <begin position="135"/>
        <end position="151"/>
    </location>
</feature>
<accession>A0A1G2MHQ0</accession>
<feature type="transmembrane region" description="Helical" evidence="6">
    <location>
        <begin position="333"/>
        <end position="353"/>
    </location>
</feature>
<dbReference type="InterPro" id="IPR001182">
    <property type="entry name" value="FtsW/RodA"/>
</dbReference>
<keyword evidence="5 6" id="KW-0472">Membrane</keyword>
<feature type="transmembrane region" description="Helical" evidence="6">
    <location>
        <begin position="179"/>
        <end position="197"/>
    </location>
</feature>
<evidence type="ECO:0000256" key="3">
    <source>
        <dbReference type="ARBA" id="ARBA00022960"/>
    </source>
</evidence>
<dbReference type="GO" id="GO:0005886">
    <property type="term" value="C:plasma membrane"/>
    <property type="evidence" value="ECO:0007669"/>
    <property type="project" value="TreeGrafter"/>
</dbReference>